<organism evidence="1 2">
    <name type="scientific">Larinioides sclopetarius</name>
    <dbReference type="NCBI Taxonomy" id="280406"/>
    <lineage>
        <taxon>Eukaryota</taxon>
        <taxon>Metazoa</taxon>
        <taxon>Ecdysozoa</taxon>
        <taxon>Arthropoda</taxon>
        <taxon>Chelicerata</taxon>
        <taxon>Arachnida</taxon>
        <taxon>Araneae</taxon>
        <taxon>Araneomorphae</taxon>
        <taxon>Entelegynae</taxon>
        <taxon>Araneoidea</taxon>
        <taxon>Araneidae</taxon>
        <taxon>Larinioides</taxon>
    </lineage>
</organism>
<name>A0AAV2BAJ5_9ARAC</name>
<accession>A0AAV2BAJ5</accession>
<proteinExistence type="predicted"/>
<evidence type="ECO:0000313" key="1">
    <source>
        <dbReference type="EMBL" id="CAL1292278.1"/>
    </source>
</evidence>
<reference evidence="1 2" key="1">
    <citation type="submission" date="2024-04" db="EMBL/GenBank/DDBJ databases">
        <authorList>
            <person name="Rising A."/>
            <person name="Reimegard J."/>
            <person name="Sonavane S."/>
            <person name="Akerstrom W."/>
            <person name="Nylinder S."/>
            <person name="Hedman E."/>
            <person name="Kallberg Y."/>
        </authorList>
    </citation>
    <scope>NUCLEOTIDE SEQUENCE [LARGE SCALE GENOMIC DNA]</scope>
</reference>
<gene>
    <name evidence="1" type="ORF">LARSCL_LOCUS17572</name>
</gene>
<comment type="caution">
    <text evidence="1">The sequence shown here is derived from an EMBL/GenBank/DDBJ whole genome shotgun (WGS) entry which is preliminary data.</text>
</comment>
<sequence length="67" mass="7239">MKSRGSAKPVPTSNKTWTSGTEASICTFLPKLESCILFQVVQNLSSENLVFFRSCSSTSTGSKFSAK</sequence>
<protein>
    <submittedName>
        <fullName evidence="1">Uncharacterized protein</fullName>
    </submittedName>
</protein>
<dbReference type="AlphaFoldDB" id="A0AAV2BAJ5"/>
<keyword evidence="2" id="KW-1185">Reference proteome</keyword>
<dbReference type="Proteomes" id="UP001497382">
    <property type="component" value="Unassembled WGS sequence"/>
</dbReference>
<dbReference type="EMBL" id="CAXIEN010000303">
    <property type="protein sequence ID" value="CAL1292278.1"/>
    <property type="molecule type" value="Genomic_DNA"/>
</dbReference>
<evidence type="ECO:0000313" key="2">
    <source>
        <dbReference type="Proteomes" id="UP001497382"/>
    </source>
</evidence>